<proteinExistence type="predicted"/>
<organism evidence="2 3">
    <name type="scientific">Orchesella dallaii</name>
    <dbReference type="NCBI Taxonomy" id="48710"/>
    <lineage>
        <taxon>Eukaryota</taxon>
        <taxon>Metazoa</taxon>
        <taxon>Ecdysozoa</taxon>
        <taxon>Arthropoda</taxon>
        <taxon>Hexapoda</taxon>
        <taxon>Collembola</taxon>
        <taxon>Entomobryomorpha</taxon>
        <taxon>Entomobryoidea</taxon>
        <taxon>Orchesellidae</taxon>
        <taxon>Orchesellinae</taxon>
        <taxon>Orchesella</taxon>
    </lineage>
</organism>
<sequence length="137" mass="15379">MPLSRKQTENNTESSNLITIAARKIDKDSISMSTAHKSKPRKRMRVNSEPHTPSISISNMILGSKIENNLIHMRPGLMSALREEMQSNSKPETSSPSSSNAASKTKNEIISTRARIVKEVHERMRVYSVHYIPSTMS</sequence>
<keyword evidence="3" id="KW-1185">Reference proteome</keyword>
<comment type="caution">
    <text evidence="2">The sequence shown here is derived from an EMBL/GenBank/DDBJ whole genome shotgun (WGS) entry which is preliminary data.</text>
</comment>
<dbReference type="EMBL" id="CAXLJM020000030">
    <property type="protein sequence ID" value="CAL8098643.1"/>
    <property type="molecule type" value="Genomic_DNA"/>
</dbReference>
<reference evidence="2 3" key="1">
    <citation type="submission" date="2024-08" db="EMBL/GenBank/DDBJ databases">
        <authorList>
            <person name="Cucini C."/>
            <person name="Frati F."/>
        </authorList>
    </citation>
    <scope>NUCLEOTIDE SEQUENCE [LARGE SCALE GENOMIC DNA]</scope>
</reference>
<feature type="compositionally biased region" description="Low complexity" evidence="1">
    <location>
        <begin position="87"/>
        <end position="104"/>
    </location>
</feature>
<evidence type="ECO:0000313" key="2">
    <source>
        <dbReference type="EMBL" id="CAL8098643.1"/>
    </source>
</evidence>
<feature type="compositionally biased region" description="Basic residues" evidence="1">
    <location>
        <begin position="36"/>
        <end position="45"/>
    </location>
</feature>
<name>A0ABP1QF85_9HEXA</name>
<evidence type="ECO:0000313" key="3">
    <source>
        <dbReference type="Proteomes" id="UP001642540"/>
    </source>
</evidence>
<feature type="region of interest" description="Disordered" evidence="1">
    <location>
        <begin position="28"/>
        <end position="56"/>
    </location>
</feature>
<gene>
    <name evidence="2" type="ORF">ODALV1_LOCUS10009</name>
</gene>
<dbReference type="Proteomes" id="UP001642540">
    <property type="component" value="Unassembled WGS sequence"/>
</dbReference>
<protein>
    <submittedName>
        <fullName evidence="2">Uncharacterized protein</fullName>
    </submittedName>
</protein>
<evidence type="ECO:0000256" key="1">
    <source>
        <dbReference type="SAM" id="MobiDB-lite"/>
    </source>
</evidence>
<accession>A0ABP1QF85</accession>
<feature type="region of interest" description="Disordered" evidence="1">
    <location>
        <begin position="80"/>
        <end position="110"/>
    </location>
</feature>